<reference evidence="1" key="1">
    <citation type="journal article" date="2020" name="Stud. Mycol.">
        <title>101 Dothideomycetes genomes: a test case for predicting lifestyles and emergence of pathogens.</title>
        <authorList>
            <person name="Haridas S."/>
            <person name="Albert R."/>
            <person name="Binder M."/>
            <person name="Bloem J."/>
            <person name="Labutti K."/>
            <person name="Salamov A."/>
            <person name="Andreopoulos B."/>
            <person name="Baker S."/>
            <person name="Barry K."/>
            <person name="Bills G."/>
            <person name="Bluhm B."/>
            <person name="Cannon C."/>
            <person name="Castanera R."/>
            <person name="Culley D."/>
            <person name="Daum C."/>
            <person name="Ezra D."/>
            <person name="Gonzalez J."/>
            <person name="Henrissat B."/>
            <person name="Kuo A."/>
            <person name="Liang C."/>
            <person name="Lipzen A."/>
            <person name="Lutzoni F."/>
            <person name="Magnuson J."/>
            <person name="Mondo S."/>
            <person name="Nolan M."/>
            <person name="Ohm R."/>
            <person name="Pangilinan J."/>
            <person name="Park H.-J."/>
            <person name="Ramirez L."/>
            <person name="Alfaro M."/>
            <person name="Sun H."/>
            <person name="Tritt A."/>
            <person name="Yoshinaga Y."/>
            <person name="Zwiers L.-H."/>
            <person name="Turgeon B."/>
            <person name="Goodwin S."/>
            <person name="Spatafora J."/>
            <person name="Crous P."/>
            <person name="Grigoriev I."/>
        </authorList>
    </citation>
    <scope>NUCLEOTIDE SEQUENCE</scope>
    <source>
        <strain evidence="1">ATCC 16933</strain>
    </source>
</reference>
<dbReference type="EMBL" id="MU001683">
    <property type="protein sequence ID" value="KAF2456399.1"/>
    <property type="molecule type" value="Genomic_DNA"/>
</dbReference>
<evidence type="ECO:0000313" key="1">
    <source>
        <dbReference type="EMBL" id="KAF2456399.1"/>
    </source>
</evidence>
<name>A0A6A6NXF9_9PEZI</name>
<organism evidence="1 2">
    <name type="scientific">Lineolata rhizophorae</name>
    <dbReference type="NCBI Taxonomy" id="578093"/>
    <lineage>
        <taxon>Eukaryota</taxon>
        <taxon>Fungi</taxon>
        <taxon>Dikarya</taxon>
        <taxon>Ascomycota</taxon>
        <taxon>Pezizomycotina</taxon>
        <taxon>Dothideomycetes</taxon>
        <taxon>Dothideomycetes incertae sedis</taxon>
        <taxon>Lineolatales</taxon>
        <taxon>Lineolataceae</taxon>
        <taxon>Lineolata</taxon>
    </lineage>
</organism>
<sequence>MLPQGALRPRRPRAKEDLVPAAFFWVFMAIGRRGGREGWPPMGESRGNVEPALGRGPFAGLRRVWRSSSYRSAAMGAQSLYITDAMPAGGRAEGRSPLSFVVCEPLVSFLSLVVERRFTCGRPARCSPLRRRCSRVCCRFVFLWGLLCSVEAGQLA</sequence>
<proteinExistence type="predicted"/>
<evidence type="ECO:0000313" key="2">
    <source>
        <dbReference type="Proteomes" id="UP000799766"/>
    </source>
</evidence>
<gene>
    <name evidence="1" type="ORF">BDY21DRAFT_347023</name>
</gene>
<dbReference type="Proteomes" id="UP000799766">
    <property type="component" value="Unassembled WGS sequence"/>
</dbReference>
<protein>
    <submittedName>
        <fullName evidence="1">Uncharacterized protein</fullName>
    </submittedName>
</protein>
<feature type="non-terminal residue" evidence="1">
    <location>
        <position position="156"/>
    </location>
</feature>
<dbReference type="AlphaFoldDB" id="A0A6A6NXF9"/>
<keyword evidence="2" id="KW-1185">Reference proteome</keyword>
<accession>A0A6A6NXF9</accession>